<dbReference type="RefSeq" id="WP_126352652.1">
    <property type="nucleotide sequence ID" value="NZ_CP086380.1"/>
</dbReference>
<evidence type="ECO:0000256" key="1">
    <source>
        <dbReference type="SAM" id="Coils"/>
    </source>
</evidence>
<dbReference type="AlphaFoldDB" id="A0A3S0K9I1"/>
<gene>
    <name evidence="2" type="ORF">EJ104_10125</name>
</gene>
<dbReference type="InterPro" id="IPR021247">
    <property type="entry name" value="DUF2785"/>
</dbReference>
<protein>
    <submittedName>
        <fullName evidence="2">DUF2785 domain-containing protein</fullName>
    </submittedName>
</protein>
<accession>A0A3S0K9I1</accession>
<dbReference type="Pfam" id="PF10978">
    <property type="entry name" value="DUF2785"/>
    <property type="match status" value="1"/>
</dbReference>
<evidence type="ECO:0000313" key="2">
    <source>
        <dbReference type="EMBL" id="RTR25661.1"/>
    </source>
</evidence>
<reference evidence="2 3" key="1">
    <citation type="submission" date="2018-12" db="EMBL/GenBank/DDBJ databases">
        <title>Deinococcus radiophilus ATCC 27603 genome sequencing and assembly.</title>
        <authorList>
            <person name="Maclea K.S."/>
            <person name="Maynard C.R."/>
        </authorList>
    </citation>
    <scope>NUCLEOTIDE SEQUENCE [LARGE SCALE GENOMIC DNA]</scope>
    <source>
        <strain evidence="2 3">ATCC 27603</strain>
    </source>
</reference>
<name>A0A3S0K9I1_9DEIO</name>
<organism evidence="2 3">
    <name type="scientific">Deinococcus radiophilus</name>
    <dbReference type="NCBI Taxonomy" id="32062"/>
    <lineage>
        <taxon>Bacteria</taxon>
        <taxon>Thermotogati</taxon>
        <taxon>Deinococcota</taxon>
        <taxon>Deinococci</taxon>
        <taxon>Deinococcales</taxon>
        <taxon>Deinococcaceae</taxon>
        <taxon>Deinococcus</taxon>
    </lineage>
</organism>
<dbReference type="OrthoDB" id="7619731at2"/>
<keyword evidence="3" id="KW-1185">Reference proteome</keyword>
<dbReference type="Proteomes" id="UP000277766">
    <property type="component" value="Unassembled WGS sequence"/>
</dbReference>
<keyword evidence="1" id="KW-0175">Coiled coil</keyword>
<comment type="caution">
    <text evidence="2">The sequence shown here is derived from an EMBL/GenBank/DDBJ whole genome shotgun (WGS) entry which is preliminary data.</text>
</comment>
<dbReference type="EMBL" id="RXPE01000023">
    <property type="protein sequence ID" value="RTR25661.1"/>
    <property type="molecule type" value="Genomic_DNA"/>
</dbReference>
<feature type="coiled-coil region" evidence="1">
    <location>
        <begin position="153"/>
        <end position="180"/>
    </location>
</feature>
<evidence type="ECO:0000313" key="3">
    <source>
        <dbReference type="Proteomes" id="UP000277766"/>
    </source>
</evidence>
<proteinExistence type="predicted"/>
<sequence length="277" mass="30194">MTADWPALAAGDFALPAGVCAEELLPEAFQLLTSPHPEQRDGLAYPALATWVMSGELDGRLTEVAAQTLPLLTAPHTHSRTFAPLILAVLLSRDAQTRELDPATVRSWLEAWATWYTSEPDLRSYDPQVGWLHAVAHGADVAASFAEHPSLERADLRRVLDTLSQRIRQVDQALLQQEDDRLALAAFVLLARPELTPADRRQWLADLGRLMQPEQMPRSASAAFAVQVGRALLLFTQFGVGGEGGAPVPARSADGWREDLLAALHRTFPVYGDPAAS</sequence>